<dbReference type="Proteomes" id="UP000023152">
    <property type="component" value="Unassembled WGS sequence"/>
</dbReference>
<dbReference type="InterPro" id="IPR039044">
    <property type="entry name" value="Trm13"/>
</dbReference>
<feature type="transmembrane region" description="Helical" evidence="2">
    <location>
        <begin position="314"/>
        <end position="335"/>
    </location>
</feature>
<comment type="catalytic activity">
    <reaction evidence="1">
        <text>cytidine(4) in tRNA(Gly)(GCC) + S-adenosyl-L-methionine = 2'-O-methylcytidine(4) in tRNA(Gly)(GCC) + S-adenosyl-L-homocysteine + H(+)</text>
        <dbReference type="Rhea" id="RHEA:43192"/>
        <dbReference type="Rhea" id="RHEA-COMP:10399"/>
        <dbReference type="Rhea" id="RHEA-COMP:10400"/>
        <dbReference type="ChEBI" id="CHEBI:15378"/>
        <dbReference type="ChEBI" id="CHEBI:57856"/>
        <dbReference type="ChEBI" id="CHEBI:59789"/>
        <dbReference type="ChEBI" id="CHEBI:74495"/>
        <dbReference type="ChEBI" id="CHEBI:82748"/>
        <dbReference type="EC" id="2.1.1.225"/>
    </reaction>
</comment>
<keyword evidence="1" id="KW-0819">tRNA processing</keyword>
<comment type="catalytic activity">
    <reaction evidence="1">
        <text>adenosine(4) in tRNA(His) + S-adenosyl-L-methionine = 2'-O-methyladenosine(4) in tRNA(His) + S-adenosyl-L-homocysteine + H(+)</text>
        <dbReference type="Rhea" id="RHEA:43196"/>
        <dbReference type="Rhea" id="RHEA-COMP:10401"/>
        <dbReference type="Rhea" id="RHEA-COMP:10402"/>
        <dbReference type="ChEBI" id="CHEBI:15378"/>
        <dbReference type="ChEBI" id="CHEBI:57856"/>
        <dbReference type="ChEBI" id="CHEBI:59789"/>
        <dbReference type="ChEBI" id="CHEBI:74411"/>
        <dbReference type="ChEBI" id="CHEBI:74477"/>
        <dbReference type="EC" id="2.1.1.225"/>
    </reaction>
</comment>
<keyword evidence="2" id="KW-0472">Membrane</keyword>
<keyword evidence="2" id="KW-0812">Transmembrane</keyword>
<organism evidence="4 5">
    <name type="scientific">Reticulomyxa filosa</name>
    <dbReference type="NCBI Taxonomy" id="46433"/>
    <lineage>
        <taxon>Eukaryota</taxon>
        <taxon>Sar</taxon>
        <taxon>Rhizaria</taxon>
        <taxon>Retaria</taxon>
        <taxon>Foraminifera</taxon>
        <taxon>Monothalamids</taxon>
        <taxon>Reticulomyxidae</taxon>
        <taxon>Reticulomyxa</taxon>
    </lineage>
</organism>
<dbReference type="AlphaFoldDB" id="X6NLG5"/>
<evidence type="ECO:0000256" key="2">
    <source>
        <dbReference type="SAM" id="Phobius"/>
    </source>
</evidence>
<dbReference type="EC" id="2.1.1.225" evidence="1"/>
<feature type="non-terminal residue" evidence="4">
    <location>
        <position position="1"/>
    </location>
</feature>
<sequence>SIEQQPFYHENLHYNNKWKTVESECDEKSTVDNAVIKPISELSDKDTDSLFCKMKAKSKDKLLLPNKQIGSLSQFNIYSHYHKHNIYNITYFKQINKINKLKKKKKKKRQKKNLKHCQQIESMIYHIAKITETKEGKSHNALTDPSVCVVEMGGGKASLGQCDAIHRIQICLQHLDLSKIDLMCKDTYVKHDLLMISKHVCGAATDFALRCIVHAMQQPQFASKPNRVRCIAIALCCRGKCSFDTYCGLEYLKEELQWQDFSQQDFEHIRQMSTWCVDGKLTENDPDSSAASRHLEIGQLCLALLTMEESSFNFILFLQLEANGRLLLLLLLFLFNFSIK</sequence>
<dbReference type="GO" id="GO:0030488">
    <property type="term" value="P:tRNA methylation"/>
    <property type="evidence" value="ECO:0007669"/>
    <property type="project" value="InterPro"/>
</dbReference>
<name>X6NLG5_RETFI</name>
<keyword evidence="1" id="KW-0862">Zinc</keyword>
<feature type="domain" description="Methyltransferase TRM13" evidence="3">
    <location>
        <begin position="164"/>
        <end position="285"/>
    </location>
</feature>
<protein>
    <recommendedName>
        <fullName evidence="1">tRNA:m(4)X modification enzyme TRM13</fullName>
        <ecNumber evidence="1">2.1.1.225</ecNumber>
    </recommendedName>
</protein>
<evidence type="ECO:0000313" key="5">
    <source>
        <dbReference type="Proteomes" id="UP000023152"/>
    </source>
</evidence>
<comment type="catalytic activity">
    <reaction evidence="1">
        <text>cytidine(4) in tRNA(Pro) + S-adenosyl-L-methionine = 2'-O-methylcytidine(4) in tRNA(Pro) + S-adenosyl-L-homocysteine + H(+)</text>
        <dbReference type="Rhea" id="RHEA:32767"/>
        <dbReference type="Rhea" id="RHEA-COMP:10397"/>
        <dbReference type="Rhea" id="RHEA-COMP:10398"/>
        <dbReference type="ChEBI" id="CHEBI:15378"/>
        <dbReference type="ChEBI" id="CHEBI:57856"/>
        <dbReference type="ChEBI" id="CHEBI:59789"/>
        <dbReference type="ChEBI" id="CHEBI:74495"/>
        <dbReference type="ChEBI" id="CHEBI:82748"/>
        <dbReference type="EC" id="2.1.1.225"/>
    </reaction>
</comment>
<comment type="similarity">
    <text evidence="1">Belongs to the methyltransferase TRM13 family.</text>
</comment>
<comment type="function">
    <text evidence="1">tRNA methylase which 2'-O-methylates cytidine(4) in tRNA(Pro) and tRNA(Gly)(GCC), and adenosine(4) in tRNA(His).</text>
</comment>
<evidence type="ECO:0000259" key="3">
    <source>
        <dbReference type="Pfam" id="PF05206"/>
    </source>
</evidence>
<comment type="caution">
    <text evidence="4">The sequence shown here is derived from an EMBL/GenBank/DDBJ whole genome shotgun (WGS) entry which is preliminary data.</text>
</comment>
<keyword evidence="1" id="KW-0489">Methyltransferase</keyword>
<keyword evidence="1" id="KW-0863">Zinc-finger</keyword>
<keyword evidence="5" id="KW-1185">Reference proteome</keyword>
<proteinExistence type="inferred from homology"/>
<keyword evidence="2" id="KW-1133">Transmembrane helix</keyword>
<dbReference type="PANTHER" id="PTHR12998">
    <property type="entry name" value="TRNA:M(4)X MODIFICATION ENZYME TRM13 HOMOLOG"/>
    <property type="match status" value="1"/>
</dbReference>
<keyword evidence="1" id="KW-0949">S-adenosyl-L-methionine</keyword>
<reference evidence="4 5" key="1">
    <citation type="journal article" date="2013" name="Curr. Biol.">
        <title>The Genome of the Foraminiferan Reticulomyxa filosa.</title>
        <authorList>
            <person name="Glockner G."/>
            <person name="Hulsmann N."/>
            <person name="Schleicher M."/>
            <person name="Noegel A.A."/>
            <person name="Eichinger L."/>
            <person name="Gallinger C."/>
            <person name="Pawlowski J."/>
            <person name="Sierra R."/>
            <person name="Euteneuer U."/>
            <person name="Pillet L."/>
            <person name="Moustafa A."/>
            <person name="Platzer M."/>
            <person name="Groth M."/>
            <person name="Szafranski K."/>
            <person name="Schliwa M."/>
        </authorList>
    </citation>
    <scope>NUCLEOTIDE SEQUENCE [LARGE SCALE GENOMIC DNA]</scope>
</reference>
<dbReference type="OrthoDB" id="258806at2759"/>
<gene>
    <name evidence="4" type="ORF">RFI_10379</name>
</gene>
<dbReference type="EMBL" id="ASPP01007660">
    <property type="protein sequence ID" value="ETO26753.1"/>
    <property type="molecule type" value="Genomic_DNA"/>
</dbReference>
<keyword evidence="1" id="KW-0808">Transferase</keyword>
<dbReference type="Pfam" id="PF05206">
    <property type="entry name" value="TRM13"/>
    <property type="match status" value="1"/>
</dbReference>
<dbReference type="GO" id="GO:0106050">
    <property type="term" value="F:tRNA 2'-O-methyltransferase activity"/>
    <property type="evidence" value="ECO:0007669"/>
    <property type="project" value="UniProtKB-UniRule"/>
</dbReference>
<evidence type="ECO:0000256" key="1">
    <source>
        <dbReference type="RuleBase" id="RU367103"/>
    </source>
</evidence>
<dbReference type="GO" id="GO:0008270">
    <property type="term" value="F:zinc ion binding"/>
    <property type="evidence" value="ECO:0007669"/>
    <property type="project" value="UniProtKB-KW"/>
</dbReference>
<evidence type="ECO:0000313" key="4">
    <source>
        <dbReference type="EMBL" id="ETO26753.1"/>
    </source>
</evidence>
<dbReference type="InterPro" id="IPR007871">
    <property type="entry name" value="Methyltransferase_TRM13"/>
</dbReference>
<dbReference type="PANTHER" id="PTHR12998:SF0">
    <property type="entry name" value="TRNA:M(4)X MODIFICATION ENZYME TRM13 HOMOLOG"/>
    <property type="match status" value="1"/>
</dbReference>
<accession>X6NLG5</accession>
<keyword evidence="1" id="KW-0479">Metal-binding</keyword>